<dbReference type="EMBL" id="WOYG01000001">
    <property type="protein sequence ID" value="NLV10141.1"/>
    <property type="molecule type" value="Genomic_DNA"/>
</dbReference>
<keyword evidence="1" id="KW-0812">Transmembrane</keyword>
<name>A0A847UG32_9EURY</name>
<feature type="transmembrane region" description="Helical" evidence="1">
    <location>
        <begin position="16"/>
        <end position="34"/>
    </location>
</feature>
<reference evidence="2" key="1">
    <citation type="submission" date="2019-12" db="EMBL/GenBank/DDBJ databases">
        <title>Whole-genome sequence of Halomicrobium mukohataei pws1.</title>
        <authorList>
            <person name="Verma D.K."/>
            <person name="Gopal K."/>
            <person name="Prasad E.S."/>
        </authorList>
    </citation>
    <scope>NUCLEOTIDE SEQUENCE</scope>
    <source>
        <strain evidence="2">Pws1</strain>
    </source>
</reference>
<gene>
    <name evidence="2" type="ORF">GOC74_09390</name>
</gene>
<feature type="transmembrane region" description="Helical" evidence="1">
    <location>
        <begin position="40"/>
        <end position="57"/>
    </location>
</feature>
<feature type="transmembrane region" description="Helical" evidence="1">
    <location>
        <begin position="118"/>
        <end position="139"/>
    </location>
</feature>
<dbReference type="RefSeq" id="WP_170093880.1">
    <property type="nucleotide sequence ID" value="NZ_WOYG01000001.1"/>
</dbReference>
<evidence type="ECO:0000313" key="3">
    <source>
        <dbReference type="Proteomes" id="UP000608662"/>
    </source>
</evidence>
<feature type="transmembrane region" description="Helical" evidence="1">
    <location>
        <begin position="62"/>
        <end position="82"/>
    </location>
</feature>
<protein>
    <submittedName>
        <fullName evidence="2">Uncharacterized protein</fullName>
    </submittedName>
</protein>
<organism evidence="2 3">
    <name type="scientific">Halomicrobium mukohataei</name>
    <dbReference type="NCBI Taxonomy" id="57705"/>
    <lineage>
        <taxon>Archaea</taxon>
        <taxon>Methanobacteriati</taxon>
        <taxon>Methanobacteriota</taxon>
        <taxon>Stenosarchaea group</taxon>
        <taxon>Halobacteria</taxon>
        <taxon>Halobacteriales</taxon>
        <taxon>Haloarculaceae</taxon>
        <taxon>Halomicrobium</taxon>
    </lineage>
</organism>
<evidence type="ECO:0000256" key="1">
    <source>
        <dbReference type="SAM" id="Phobius"/>
    </source>
</evidence>
<dbReference type="AlphaFoldDB" id="A0A847UG32"/>
<dbReference type="GeneID" id="94362015"/>
<dbReference type="Proteomes" id="UP000608662">
    <property type="component" value="Unassembled WGS sequence"/>
</dbReference>
<accession>A0A847UG32</accession>
<evidence type="ECO:0000313" key="2">
    <source>
        <dbReference type="EMBL" id="NLV10141.1"/>
    </source>
</evidence>
<sequence>MSAARHRWRGLDHPEFVGAVVVVVFSFAVGKLGLLPTTAIVANGFLGGVVAGTLTAWDDAGYYRGALAAVVATPLLLAVHVVDDFVISGRYDVVLTTLGRPPGTLVDQLIVYGIYEGLAVSLPAAVALATGLVGGAVGFRLRRLFARRSVLR</sequence>
<proteinExistence type="predicted"/>
<comment type="caution">
    <text evidence="2">The sequence shown here is derived from an EMBL/GenBank/DDBJ whole genome shotgun (WGS) entry which is preliminary data.</text>
</comment>
<keyword evidence="1" id="KW-0472">Membrane</keyword>
<keyword evidence="1" id="KW-1133">Transmembrane helix</keyword>